<dbReference type="AlphaFoldDB" id="A0AAV6TS08"/>
<name>A0AAV6TS08_9ARAC</name>
<comment type="caution">
    <text evidence="1">The sequence shown here is derived from an EMBL/GenBank/DDBJ whole genome shotgun (WGS) entry which is preliminary data.</text>
</comment>
<sequence>MAVAYLSFFIERCLNQTTIRRLRIPLEDFFQCRIVGDGTDRSCNIENAQIGSFYTKEKGTPSFCYTIFSHWGNPGAEIEKIKRSEKIEIETYIDYSYQNKSAPIDLVQLPKHNGVTNPALQLAIHSRYLTVSPYAVGNGFFGGKHYTITLKQVCFLHY</sequence>
<evidence type="ECO:0000313" key="2">
    <source>
        <dbReference type="Proteomes" id="UP000827092"/>
    </source>
</evidence>
<reference evidence="1 2" key="1">
    <citation type="journal article" date="2022" name="Nat. Ecol. Evol.">
        <title>A masculinizing supergene underlies an exaggerated male reproductive morph in a spider.</title>
        <authorList>
            <person name="Hendrickx F."/>
            <person name="De Corte Z."/>
            <person name="Sonet G."/>
            <person name="Van Belleghem S.M."/>
            <person name="Kostlbacher S."/>
            <person name="Vangestel C."/>
        </authorList>
    </citation>
    <scope>NUCLEOTIDE SEQUENCE [LARGE SCALE GENOMIC DNA]</scope>
    <source>
        <strain evidence="1">W744_W776</strain>
    </source>
</reference>
<dbReference type="Proteomes" id="UP000827092">
    <property type="component" value="Unassembled WGS sequence"/>
</dbReference>
<evidence type="ECO:0000313" key="1">
    <source>
        <dbReference type="EMBL" id="KAG8174333.1"/>
    </source>
</evidence>
<organism evidence="1 2">
    <name type="scientific">Oedothorax gibbosus</name>
    <dbReference type="NCBI Taxonomy" id="931172"/>
    <lineage>
        <taxon>Eukaryota</taxon>
        <taxon>Metazoa</taxon>
        <taxon>Ecdysozoa</taxon>
        <taxon>Arthropoda</taxon>
        <taxon>Chelicerata</taxon>
        <taxon>Arachnida</taxon>
        <taxon>Araneae</taxon>
        <taxon>Araneomorphae</taxon>
        <taxon>Entelegynae</taxon>
        <taxon>Araneoidea</taxon>
        <taxon>Linyphiidae</taxon>
        <taxon>Erigoninae</taxon>
        <taxon>Oedothorax</taxon>
    </lineage>
</organism>
<proteinExistence type="predicted"/>
<keyword evidence="2" id="KW-1185">Reference proteome</keyword>
<gene>
    <name evidence="1" type="ORF">JTE90_023454</name>
</gene>
<protein>
    <submittedName>
        <fullName evidence="1">Uncharacterized protein</fullName>
    </submittedName>
</protein>
<dbReference type="EMBL" id="JAFNEN010001251">
    <property type="protein sequence ID" value="KAG8174333.1"/>
    <property type="molecule type" value="Genomic_DNA"/>
</dbReference>
<accession>A0AAV6TS08</accession>